<dbReference type="PANTHER" id="PTHR30055:SF151">
    <property type="entry name" value="TRANSCRIPTIONAL REGULATORY PROTEIN"/>
    <property type="match status" value="1"/>
</dbReference>
<dbReference type="Pfam" id="PF02909">
    <property type="entry name" value="TetR_C_1"/>
    <property type="match status" value="1"/>
</dbReference>
<dbReference type="Proteomes" id="UP000579945">
    <property type="component" value="Unassembled WGS sequence"/>
</dbReference>
<dbReference type="EMBL" id="JACIBV010000001">
    <property type="protein sequence ID" value="MBB3729383.1"/>
    <property type="molecule type" value="Genomic_DNA"/>
</dbReference>
<dbReference type="GeneID" id="95391571"/>
<dbReference type="RefSeq" id="WP_183652607.1">
    <property type="nucleotide sequence ID" value="NZ_BAAAXX010000021.1"/>
</dbReference>
<dbReference type="Pfam" id="PF00440">
    <property type="entry name" value="TetR_N"/>
    <property type="match status" value="1"/>
</dbReference>
<feature type="DNA-binding region" description="H-T-H motif" evidence="4">
    <location>
        <begin position="46"/>
        <end position="65"/>
    </location>
</feature>
<dbReference type="Gene3D" id="1.10.10.60">
    <property type="entry name" value="Homeodomain-like"/>
    <property type="match status" value="1"/>
</dbReference>
<dbReference type="InterPro" id="IPR050109">
    <property type="entry name" value="HTH-type_TetR-like_transc_reg"/>
</dbReference>
<dbReference type="InterPro" id="IPR023772">
    <property type="entry name" value="DNA-bd_HTH_TetR-type_CS"/>
</dbReference>
<proteinExistence type="predicted"/>
<dbReference type="Gene3D" id="1.10.357.10">
    <property type="entry name" value="Tetracycline Repressor, domain 2"/>
    <property type="match status" value="1"/>
</dbReference>
<dbReference type="SUPFAM" id="SSF46689">
    <property type="entry name" value="Homeodomain-like"/>
    <property type="match status" value="1"/>
</dbReference>
<organism evidence="7 8">
    <name type="scientific">Nonomuraea dietziae</name>
    <dbReference type="NCBI Taxonomy" id="65515"/>
    <lineage>
        <taxon>Bacteria</taxon>
        <taxon>Bacillati</taxon>
        <taxon>Actinomycetota</taxon>
        <taxon>Actinomycetes</taxon>
        <taxon>Streptosporangiales</taxon>
        <taxon>Streptosporangiaceae</taxon>
        <taxon>Nonomuraea</taxon>
    </lineage>
</organism>
<feature type="domain" description="HTH tetR-type" evidence="6">
    <location>
        <begin position="23"/>
        <end position="83"/>
    </location>
</feature>
<feature type="region of interest" description="Disordered" evidence="5">
    <location>
        <begin position="1"/>
        <end position="24"/>
    </location>
</feature>
<keyword evidence="2 4" id="KW-0238">DNA-binding</keyword>
<reference evidence="7 8" key="1">
    <citation type="submission" date="2020-08" db="EMBL/GenBank/DDBJ databases">
        <title>Sequencing the genomes of 1000 actinobacteria strains.</title>
        <authorList>
            <person name="Klenk H.-P."/>
        </authorList>
    </citation>
    <scope>NUCLEOTIDE SEQUENCE [LARGE SCALE GENOMIC DNA]</scope>
    <source>
        <strain evidence="7 8">DSM 44320</strain>
    </source>
</reference>
<dbReference type="AlphaFoldDB" id="A0A7W5YCI9"/>
<evidence type="ECO:0000313" key="8">
    <source>
        <dbReference type="Proteomes" id="UP000579945"/>
    </source>
</evidence>
<dbReference type="InterPro" id="IPR001647">
    <property type="entry name" value="HTH_TetR"/>
</dbReference>
<dbReference type="PROSITE" id="PS01081">
    <property type="entry name" value="HTH_TETR_1"/>
    <property type="match status" value="1"/>
</dbReference>
<comment type="caution">
    <text evidence="7">The sequence shown here is derived from an EMBL/GenBank/DDBJ whole genome shotgun (WGS) entry which is preliminary data.</text>
</comment>
<evidence type="ECO:0000256" key="1">
    <source>
        <dbReference type="ARBA" id="ARBA00023015"/>
    </source>
</evidence>
<dbReference type="InterPro" id="IPR004111">
    <property type="entry name" value="Repressor_TetR_C"/>
</dbReference>
<accession>A0A7W5YCI9</accession>
<keyword evidence="1" id="KW-0805">Transcription regulation</keyword>
<dbReference type="SUPFAM" id="SSF48498">
    <property type="entry name" value="Tetracyclin repressor-like, C-terminal domain"/>
    <property type="match status" value="1"/>
</dbReference>
<sequence>MPAKKQPIPSVWTRPRPQKQQPALSRAQIVSEAVKLLDAEGIEALSMRRLGTQLGAAATSLYRHVANKDELLELVVDEIYGEVAVPEAEDPARWRASISACAHSLRTTGLRHPWLTALLGHAGLVYLGPNMMRVSDRVLAILRSAGFPPGEADQAISSVIAYVIGMTGSEAAFLSLLARTGYTEQEWIEQLWPAAEQAAQEHDRLREEFAVQRGQDPVRAREENFVYGLDRILDGLQLRLDQLSGSR</sequence>
<dbReference type="InterPro" id="IPR009057">
    <property type="entry name" value="Homeodomain-like_sf"/>
</dbReference>
<protein>
    <submittedName>
        <fullName evidence="7">AcrR family transcriptional regulator</fullName>
    </submittedName>
</protein>
<dbReference type="InterPro" id="IPR036271">
    <property type="entry name" value="Tet_transcr_reg_TetR-rel_C_sf"/>
</dbReference>
<name>A0A7W5YCI9_9ACTN</name>
<evidence type="ECO:0000259" key="6">
    <source>
        <dbReference type="PROSITE" id="PS50977"/>
    </source>
</evidence>
<evidence type="ECO:0000313" key="7">
    <source>
        <dbReference type="EMBL" id="MBB3729383.1"/>
    </source>
</evidence>
<dbReference type="GO" id="GO:0045892">
    <property type="term" value="P:negative regulation of DNA-templated transcription"/>
    <property type="evidence" value="ECO:0007669"/>
    <property type="project" value="InterPro"/>
</dbReference>
<dbReference type="PROSITE" id="PS50977">
    <property type="entry name" value="HTH_TETR_2"/>
    <property type="match status" value="1"/>
</dbReference>
<dbReference type="GO" id="GO:0000976">
    <property type="term" value="F:transcription cis-regulatory region binding"/>
    <property type="evidence" value="ECO:0007669"/>
    <property type="project" value="TreeGrafter"/>
</dbReference>
<evidence type="ECO:0000256" key="3">
    <source>
        <dbReference type="ARBA" id="ARBA00023163"/>
    </source>
</evidence>
<evidence type="ECO:0000256" key="4">
    <source>
        <dbReference type="PROSITE-ProRule" id="PRU00335"/>
    </source>
</evidence>
<dbReference type="PANTHER" id="PTHR30055">
    <property type="entry name" value="HTH-TYPE TRANSCRIPTIONAL REGULATOR RUTR"/>
    <property type="match status" value="1"/>
</dbReference>
<dbReference type="GO" id="GO:0003700">
    <property type="term" value="F:DNA-binding transcription factor activity"/>
    <property type="evidence" value="ECO:0007669"/>
    <property type="project" value="TreeGrafter"/>
</dbReference>
<evidence type="ECO:0000256" key="5">
    <source>
        <dbReference type="SAM" id="MobiDB-lite"/>
    </source>
</evidence>
<gene>
    <name evidence="7" type="ORF">FHR33_005243</name>
</gene>
<keyword evidence="8" id="KW-1185">Reference proteome</keyword>
<keyword evidence="3" id="KW-0804">Transcription</keyword>
<evidence type="ECO:0000256" key="2">
    <source>
        <dbReference type="ARBA" id="ARBA00023125"/>
    </source>
</evidence>